<keyword evidence="1" id="KW-0812">Transmembrane</keyword>
<dbReference type="Proteomes" id="UP000093561">
    <property type="component" value="Unassembled WGS sequence"/>
</dbReference>
<reference evidence="2" key="2">
    <citation type="journal article" date="2016" name="Mol. Ecol.">
        <title>Population genomics of the filarial nematode parasite Wuchereria bancrofti from mosquitoes.</title>
        <authorList>
            <person name="Small S.T."/>
            <person name="Reimer L.J."/>
            <person name="Tisch D.J."/>
            <person name="King C.L."/>
            <person name="Christensen B.M."/>
            <person name="Siba P.M."/>
            <person name="Kazura J.W."/>
            <person name="Serre D."/>
            <person name="Zimmerman P.A."/>
        </authorList>
    </citation>
    <scope>NUCLEOTIDE SEQUENCE</scope>
    <source>
        <strain evidence="2">pt0022</strain>
    </source>
</reference>
<keyword evidence="1" id="KW-0472">Membrane</keyword>
<keyword evidence="1" id="KW-1133">Transmembrane helix</keyword>
<dbReference type="WBParaSite" id="mrna-Wban_10500">
    <property type="protein sequence ID" value="mrna-Wban_10500"/>
    <property type="gene ID" value="Wban_10500"/>
</dbReference>
<accession>A0AAF5RXV4</accession>
<evidence type="ECO:0000256" key="1">
    <source>
        <dbReference type="SAM" id="Phobius"/>
    </source>
</evidence>
<organism evidence="2 3">
    <name type="scientific">Wuchereria bancrofti</name>
    <dbReference type="NCBI Taxonomy" id="6293"/>
    <lineage>
        <taxon>Eukaryota</taxon>
        <taxon>Metazoa</taxon>
        <taxon>Ecdysozoa</taxon>
        <taxon>Nematoda</taxon>
        <taxon>Chromadorea</taxon>
        <taxon>Rhabditida</taxon>
        <taxon>Spirurina</taxon>
        <taxon>Spiruromorpha</taxon>
        <taxon>Filarioidea</taxon>
        <taxon>Onchocercidae</taxon>
        <taxon>Wuchereria</taxon>
    </lineage>
</organism>
<evidence type="ECO:0000313" key="2">
    <source>
        <dbReference type="Proteomes" id="UP000093561"/>
    </source>
</evidence>
<dbReference type="AlphaFoldDB" id="A0AAF5RXV4"/>
<evidence type="ECO:0000313" key="3">
    <source>
        <dbReference type="WBParaSite" id="mrna-Wban_10500"/>
    </source>
</evidence>
<name>A0AAF5RXV4_WUCBA</name>
<protein>
    <submittedName>
        <fullName evidence="3">Uncharacterized protein</fullName>
    </submittedName>
</protein>
<feature type="transmembrane region" description="Helical" evidence="1">
    <location>
        <begin position="48"/>
        <end position="67"/>
    </location>
</feature>
<sequence length="77" mass="9121">MVSTPCIYYPLQREDVNLKLKNFPKFFTMMKHALRVKYLHTRIDIKRITKVLAICCLAGALNVKIYFTRNLWIDLTS</sequence>
<reference evidence="3" key="3">
    <citation type="submission" date="2024-02" db="UniProtKB">
        <authorList>
            <consortium name="WormBaseParasite"/>
        </authorList>
    </citation>
    <scope>IDENTIFICATION</scope>
    <source>
        <strain evidence="3">pt0022</strain>
    </source>
</reference>
<proteinExistence type="predicted"/>
<reference evidence="2" key="1">
    <citation type="submission" date="2015-03" db="EMBL/GenBank/DDBJ databases">
        <title>Wuchereria bancrofti Genome Sequencing Papua New Guinea Strain.</title>
        <authorList>
            <person name="Small S.T."/>
            <person name="Serre D."/>
            <person name="Zimmerman P.A."/>
        </authorList>
    </citation>
    <scope>NUCLEOTIDE SEQUENCE [LARGE SCALE GENOMIC DNA]</scope>
    <source>
        <strain evidence="2">pt0022</strain>
    </source>
</reference>